<dbReference type="InterPro" id="IPR002549">
    <property type="entry name" value="AI-2E-like"/>
</dbReference>
<reference evidence="9 10" key="1">
    <citation type="journal article" date="2015" name="Genome Announc.">
        <title>Expanding the biotechnology potential of lactobacilli through comparative genomics of 213 strains and associated genera.</title>
        <authorList>
            <person name="Sun Z."/>
            <person name="Harris H.M."/>
            <person name="McCann A."/>
            <person name="Guo C."/>
            <person name="Argimon S."/>
            <person name="Zhang W."/>
            <person name="Yang X."/>
            <person name="Jeffery I.B."/>
            <person name="Cooney J.C."/>
            <person name="Kagawa T.F."/>
            <person name="Liu W."/>
            <person name="Song Y."/>
            <person name="Salvetti E."/>
            <person name="Wrobel A."/>
            <person name="Rasinkangas P."/>
            <person name="Parkhill J."/>
            <person name="Rea M.C."/>
            <person name="O'Sullivan O."/>
            <person name="Ritari J."/>
            <person name="Douillard F.P."/>
            <person name="Paul Ross R."/>
            <person name="Yang R."/>
            <person name="Briner A.E."/>
            <person name="Felis G.E."/>
            <person name="de Vos W.M."/>
            <person name="Barrangou R."/>
            <person name="Klaenhammer T.R."/>
            <person name="Caufield P.W."/>
            <person name="Cui Y."/>
            <person name="Zhang H."/>
            <person name="O'Toole P.W."/>
        </authorList>
    </citation>
    <scope>NUCLEOTIDE SEQUENCE [LARGE SCALE GENOMIC DNA]</scope>
    <source>
        <strain evidence="9 10">DSM 5661</strain>
    </source>
</reference>
<dbReference type="Pfam" id="PF01594">
    <property type="entry name" value="AI-2E_transport"/>
    <property type="match status" value="1"/>
</dbReference>
<comment type="subcellular location">
    <subcellularLocation>
        <location evidence="1">Cell membrane</location>
        <topology evidence="1">Multi-pass membrane protein</topology>
    </subcellularLocation>
</comment>
<evidence type="ECO:0000313" key="9">
    <source>
        <dbReference type="EMBL" id="KRM41138.1"/>
    </source>
</evidence>
<evidence type="ECO:0000256" key="3">
    <source>
        <dbReference type="ARBA" id="ARBA00022448"/>
    </source>
</evidence>
<evidence type="ECO:0000256" key="6">
    <source>
        <dbReference type="ARBA" id="ARBA00022989"/>
    </source>
</evidence>
<keyword evidence="5 8" id="KW-0812">Transmembrane</keyword>
<feature type="transmembrane region" description="Helical" evidence="8">
    <location>
        <begin position="177"/>
        <end position="199"/>
    </location>
</feature>
<evidence type="ECO:0000256" key="7">
    <source>
        <dbReference type="ARBA" id="ARBA00023136"/>
    </source>
</evidence>
<protein>
    <submittedName>
        <fullName evidence="9">Permease</fullName>
    </submittedName>
</protein>
<feature type="transmembrane region" description="Helical" evidence="8">
    <location>
        <begin position="281"/>
        <end position="308"/>
    </location>
</feature>
<dbReference type="AlphaFoldDB" id="A0A0R1YFP6"/>
<feature type="transmembrane region" description="Helical" evidence="8">
    <location>
        <begin position="21"/>
        <end position="38"/>
    </location>
</feature>
<feature type="transmembrane region" description="Helical" evidence="8">
    <location>
        <begin position="329"/>
        <end position="357"/>
    </location>
</feature>
<accession>A0A0R1YFP6</accession>
<dbReference type="RefSeq" id="WP_025080145.1">
    <property type="nucleotide sequence ID" value="NZ_AZGI01000003.1"/>
</dbReference>
<sequence>MENRKHFKNTFFDKWFLNNRFSVILFNLLLFFLIIWVFNKISFVLNPAWLFFSAILPPLLLAGIQFYIMNPIVDWLEKRCKVPRVLTIAVLFVLVIVALIWIINTIIPIVQGQVNSLIKNWPHIWNDAVNTTQNALSDPRLHGVRGNIDKWINNTQKTLFRSGQDTINATIGNISSAVSIITMIMMTLLTAPFILFFMLKDGHQLRPYLTKFAPQRWQESFSQLLYDINFAIASYIRGQITVAFWVGVMFAIGYSIVGLPYGYALAILAGVLNLIPYFGTFIAFIPVLVIAIMTSVPMLIKVLIVFAIEQTIESRLISPLIMGNKLEMHPITTILLLIGASSVWGLWGVVFGIPIYACLKIIISRVYNYYRKVSDVFDDTDDTATRDLILNKDISNKTNK</sequence>
<name>A0A0R1YFP6_9LACO</name>
<feature type="transmembrane region" description="Helical" evidence="8">
    <location>
        <begin position="85"/>
        <end position="107"/>
    </location>
</feature>
<keyword evidence="3" id="KW-0813">Transport</keyword>
<keyword evidence="10" id="KW-1185">Reference proteome</keyword>
<dbReference type="PATRIC" id="fig|1423754.3.peg.1378"/>
<evidence type="ECO:0000256" key="5">
    <source>
        <dbReference type="ARBA" id="ARBA00022692"/>
    </source>
</evidence>
<dbReference type="GO" id="GO:0005886">
    <property type="term" value="C:plasma membrane"/>
    <property type="evidence" value="ECO:0007669"/>
    <property type="project" value="UniProtKB-SubCell"/>
</dbReference>
<comment type="caution">
    <text evidence="9">The sequence shown here is derived from an EMBL/GenBank/DDBJ whole genome shotgun (WGS) entry which is preliminary data.</text>
</comment>
<feature type="transmembrane region" description="Helical" evidence="8">
    <location>
        <begin position="50"/>
        <end position="73"/>
    </location>
</feature>
<gene>
    <name evidence="9" type="ORF">FC39_GL001340</name>
</gene>
<keyword evidence="6 8" id="KW-1133">Transmembrane helix</keyword>
<dbReference type="PANTHER" id="PTHR21716:SF53">
    <property type="entry name" value="PERMEASE PERM-RELATED"/>
    <property type="match status" value="1"/>
</dbReference>
<dbReference type="OrthoDB" id="9793390at2"/>
<evidence type="ECO:0000256" key="4">
    <source>
        <dbReference type="ARBA" id="ARBA00022475"/>
    </source>
</evidence>
<comment type="similarity">
    <text evidence="2">Belongs to the autoinducer-2 exporter (AI-2E) (TC 2.A.86) family.</text>
</comment>
<organism evidence="9 10">
    <name type="scientific">Lactobacillus hamsteri DSM 5661 = JCM 6256</name>
    <dbReference type="NCBI Taxonomy" id="1423754"/>
    <lineage>
        <taxon>Bacteria</taxon>
        <taxon>Bacillati</taxon>
        <taxon>Bacillota</taxon>
        <taxon>Bacilli</taxon>
        <taxon>Lactobacillales</taxon>
        <taxon>Lactobacillaceae</taxon>
        <taxon>Lactobacillus</taxon>
    </lineage>
</organism>
<dbReference type="PANTHER" id="PTHR21716">
    <property type="entry name" value="TRANSMEMBRANE PROTEIN"/>
    <property type="match status" value="1"/>
</dbReference>
<keyword evidence="4" id="KW-1003">Cell membrane</keyword>
<dbReference type="EMBL" id="AZGI01000003">
    <property type="protein sequence ID" value="KRM41138.1"/>
    <property type="molecule type" value="Genomic_DNA"/>
</dbReference>
<dbReference type="STRING" id="1423754.FC39_GL001340"/>
<dbReference type="GO" id="GO:0055085">
    <property type="term" value="P:transmembrane transport"/>
    <property type="evidence" value="ECO:0007669"/>
    <property type="project" value="TreeGrafter"/>
</dbReference>
<evidence type="ECO:0000256" key="1">
    <source>
        <dbReference type="ARBA" id="ARBA00004651"/>
    </source>
</evidence>
<evidence type="ECO:0000313" key="10">
    <source>
        <dbReference type="Proteomes" id="UP000051223"/>
    </source>
</evidence>
<evidence type="ECO:0000256" key="2">
    <source>
        <dbReference type="ARBA" id="ARBA00009773"/>
    </source>
</evidence>
<evidence type="ECO:0000256" key="8">
    <source>
        <dbReference type="SAM" id="Phobius"/>
    </source>
</evidence>
<dbReference type="eggNOG" id="COG0628">
    <property type="taxonomic scope" value="Bacteria"/>
</dbReference>
<proteinExistence type="inferred from homology"/>
<feature type="transmembrane region" description="Helical" evidence="8">
    <location>
        <begin position="242"/>
        <end position="275"/>
    </location>
</feature>
<dbReference type="Proteomes" id="UP000051223">
    <property type="component" value="Unassembled WGS sequence"/>
</dbReference>
<keyword evidence="7 8" id="KW-0472">Membrane</keyword>